<gene>
    <name evidence="2" type="ORF">H4683_000922</name>
</gene>
<dbReference type="InterPro" id="IPR018958">
    <property type="entry name" value="Knr4/Smi1-like_dom"/>
</dbReference>
<dbReference type="SMART" id="SM00860">
    <property type="entry name" value="SMI1_KNR4"/>
    <property type="match status" value="1"/>
</dbReference>
<dbReference type="SUPFAM" id="SSF160631">
    <property type="entry name" value="SMI1/KNR4-like"/>
    <property type="match status" value="1"/>
</dbReference>
<protein>
    <submittedName>
        <fullName evidence="2">Cell wall assembly regulator SMI1</fullName>
    </submittedName>
</protein>
<dbReference type="PANTHER" id="PTHR47432:SF1">
    <property type="entry name" value="CELL WALL ASSEMBLY REGULATOR SMI1"/>
    <property type="match status" value="1"/>
</dbReference>
<organism evidence="2 3">
    <name type="scientific">Sporosarcina limicola</name>
    <dbReference type="NCBI Taxonomy" id="34101"/>
    <lineage>
        <taxon>Bacteria</taxon>
        <taxon>Bacillati</taxon>
        <taxon>Bacillota</taxon>
        <taxon>Bacilli</taxon>
        <taxon>Bacillales</taxon>
        <taxon>Caryophanaceae</taxon>
        <taxon>Sporosarcina</taxon>
    </lineage>
</organism>
<dbReference type="RefSeq" id="WP_192597650.1">
    <property type="nucleotide sequence ID" value="NZ_JADBEL010000003.1"/>
</dbReference>
<evidence type="ECO:0000313" key="3">
    <source>
        <dbReference type="Proteomes" id="UP000658225"/>
    </source>
</evidence>
<name>A0A927R3J9_9BACL</name>
<dbReference type="InterPro" id="IPR037883">
    <property type="entry name" value="Knr4/Smi1-like_sf"/>
</dbReference>
<dbReference type="EMBL" id="JADBEL010000003">
    <property type="protein sequence ID" value="MBE1553848.1"/>
    <property type="molecule type" value="Genomic_DNA"/>
</dbReference>
<evidence type="ECO:0000259" key="1">
    <source>
        <dbReference type="SMART" id="SM00860"/>
    </source>
</evidence>
<proteinExistence type="predicted"/>
<dbReference type="InterPro" id="IPR051873">
    <property type="entry name" value="KNR4/SMI1_regulator"/>
</dbReference>
<dbReference type="AlphaFoldDB" id="A0A927R3J9"/>
<comment type="caution">
    <text evidence="2">The sequence shown here is derived from an EMBL/GenBank/DDBJ whole genome shotgun (WGS) entry which is preliminary data.</text>
</comment>
<keyword evidence="3" id="KW-1185">Reference proteome</keyword>
<feature type="domain" description="Knr4/Smi1-like" evidence="1">
    <location>
        <begin position="32"/>
        <end position="167"/>
    </location>
</feature>
<dbReference type="Gene3D" id="3.40.1580.10">
    <property type="entry name" value="SMI1/KNR4-like"/>
    <property type="match status" value="1"/>
</dbReference>
<dbReference type="Pfam" id="PF09346">
    <property type="entry name" value="SMI1_KNR4"/>
    <property type="match status" value="1"/>
</dbReference>
<dbReference type="Proteomes" id="UP000658225">
    <property type="component" value="Unassembled WGS sequence"/>
</dbReference>
<sequence length="168" mass="19659">MRNQAERLWQRIIERGSNIEENFKESLNLQPGASDEEFQLIENTLGVSLPEEMKSLYRAHNGQDWQYGGNPFVRNLTLSPTFEIIENWKFIQEEFDPEDLEFDIGEEIKPVLWHSKWIPIVENGGGDYLCIDTEPSESGVVGQVIYFWHDWGKRSVEAKSLFEFIEFV</sequence>
<reference evidence="2" key="1">
    <citation type="submission" date="2020-10" db="EMBL/GenBank/DDBJ databases">
        <title>Genomic Encyclopedia of Type Strains, Phase IV (KMG-IV): sequencing the most valuable type-strain genomes for metagenomic binning, comparative biology and taxonomic classification.</title>
        <authorList>
            <person name="Goeker M."/>
        </authorList>
    </citation>
    <scope>NUCLEOTIDE SEQUENCE</scope>
    <source>
        <strain evidence="2">DSM 13886</strain>
    </source>
</reference>
<dbReference type="PANTHER" id="PTHR47432">
    <property type="entry name" value="CELL WALL ASSEMBLY REGULATOR SMI1"/>
    <property type="match status" value="1"/>
</dbReference>
<accession>A0A927R3J9</accession>
<evidence type="ECO:0000313" key="2">
    <source>
        <dbReference type="EMBL" id="MBE1553848.1"/>
    </source>
</evidence>